<gene>
    <name evidence="1" type="ORF">H6D15_03145</name>
</gene>
<protein>
    <submittedName>
        <fullName evidence="1">Uncharacterized protein</fullName>
    </submittedName>
</protein>
<accession>A0AA40ZS39</accession>
<reference evidence="1 2" key="1">
    <citation type="journal article" date="2021" name="Sci. Rep.">
        <title>The distribution of antibiotic resistance genes in chicken gut microbiota commensals.</title>
        <authorList>
            <person name="Juricova H."/>
            <person name="Matiasovicova J."/>
            <person name="Kubasova T."/>
            <person name="Cejkova D."/>
            <person name="Rychlik I."/>
        </authorList>
    </citation>
    <scope>NUCLEOTIDE SEQUENCE [LARGE SCALE GENOMIC DNA]</scope>
    <source>
        <strain evidence="1 2">An421</strain>
    </source>
</reference>
<proteinExistence type="predicted"/>
<keyword evidence="2" id="KW-1185">Reference proteome</keyword>
<evidence type="ECO:0000313" key="2">
    <source>
        <dbReference type="Proteomes" id="UP000698924"/>
    </source>
</evidence>
<sequence>MDNEFENIVPWNGAKDTGRDVRLKWQRNFERIKANFEEILKIVGDGEFAKKYLRKDQPDQTEYLVKFLAGIEIGQFVSGLLGTGGAIQIDKDGNSHAEFDYLTIRKLAIFIELIIQEAKHVGGMLVVSPSGMTISKVEETDTAYRCYFDQTDGDRTLQNQFTVGTQARRQTFNLSNQAYYWRLVTAVGDDYIDLSKADCDTGSTIPQAGDELVGLGHRTDKMRQSAIIISAFGAGSPSIKYYQGIDSYSLVDKAVKMDYYDPVSGRFQSVTYGDTYVGAKDGSTYIKYNQETGAEVKGTLHIENGSTGWKNMDGLPEEIQAAADLAQQAQDDINNATVGSVNILLNSGFTGNYETEVMDGDKQLDADTELYSKALLNWSGMATVQEDAGATSGRSATIGSLSQSVALIPNEVYVISYKAKGTSLAVSCGDYNVSQPITAEYQRYTHKFTYTGTGVFLISGTATICDLQLERGTIATDWKPSLLDNDKTNVKFQAIQYLSDAMKNGSVDILGGLILANIIQLGNYKDGVLQKITAGISGIYNDDDDVYTWGGGSMEKAIYTVMKYKDNPQYEPTEEELLNMAKAVITHGGRAIFNDVIVRGYIHALGGFFRGKVETAVDGQRIVIDPSENSIQMFDANNKLIYDLSFNTFDDGKTIVPKMMVRGYSGDENVVRTAYGANGFSGYYNNMNFAMGANGLSFSYLKSDGLIQNIVLGIRPDGIAMVRIEGLPTEDKVDALDQLYQDANGFIKIKKI</sequence>
<comment type="caution">
    <text evidence="1">The sequence shown here is derived from an EMBL/GenBank/DDBJ whole genome shotgun (WGS) entry which is preliminary data.</text>
</comment>
<dbReference type="RefSeq" id="WP_204971072.1">
    <property type="nucleotide sequence ID" value="NZ_JAAZTS010000002.1"/>
</dbReference>
<organism evidence="1 2">
    <name type="scientific">Caecibacteroides pullorum</name>
    <dbReference type="NCBI Taxonomy" id="2725562"/>
    <lineage>
        <taxon>Bacteria</taxon>
        <taxon>Pseudomonadati</taxon>
        <taxon>Bacteroidota</taxon>
        <taxon>Bacteroidia</taxon>
        <taxon>Bacteroidales</taxon>
        <taxon>Bacteroidaceae</taxon>
        <taxon>Caecibacteroides</taxon>
    </lineage>
</organism>
<dbReference type="Proteomes" id="UP000698924">
    <property type="component" value="Unassembled WGS sequence"/>
</dbReference>
<dbReference type="EMBL" id="JACJMO010000002">
    <property type="protein sequence ID" value="MBM6856602.1"/>
    <property type="molecule type" value="Genomic_DNA"/>
</dbReference>
<name>A0AA40ZS39_9BACT</name>
<evidence type="ECO:0000313" key="1">
    <source>
        <dbReference type="EMBL" id="MBM6856602.1"/>
    </source>
</evidence>
<dbReference type="AlphaFoldDB" id="A0AA40ZS39"/>